<dbReference type="EMBL" id="BNCK01000009">
    <property type="protein sequence ID" value="GHG03238.1"/>
    <property type="molecule type" value="Genomic_DNA"/>
</dbReference>
<accession>A0A919BPY3</accession>
<sequence>MNALVQAGEVSCAHKIVNTAHVNTLENVGQSAHSMHMMQISQSTESHTVGNHTMNHEMSHQMDCCQDECQCDISGCHVHYAGAIESQLGFSSLFINPLVASELVDAPQEYLSFLFKPPINS</sequence>
<name>A0A919BPY3_9GAMM</name>
<protein>
    <submittedName>
        <fullName evidence="1">Uncharacterized protein</fullName>
    </submittedName>
</protein>
<proteinExistence type="predicted"/>
<gene>
    <name evidence="1" type="ORF">GCM10017161_35530</name>
</gene>
<reference evidence="1" key="1">
    <citation type="journal article" date="2014" name="Int. J. Syst. Evol. Microbiol.">
        <title>Complete genome sequence of Corynebacterium casei LMG S-19264T (=DSM 44701T), isolated from a smear-ripened cheese.</title>
        <authorList>
            <consortium name="US DOE Joint Genome Institute (JGI-PGF)"/>
            <person name="Walter F."/>
            <person name="Albersmeier A."/>
            <person name="Kalinowski J."/>
            <person name="Ruckert C."/>
        </authorList>
    </citation>
    <scope>NUCLEOTIDE SEQUENCE</scope>
    <source>
        <strain evidence="1">KCTC 42731</strain>
    </source>
</reference>
<reference evidence="1" key="2">
    <citation type="submission" date="2020-09" db="EMBL/GenBank/DDBJ databases">
        <authorList>
            <person name="Sun Q."/>
            <person name="Kim S."/>
        </authorList>
    </citation>
    <scope>NUCLEOTIDE SEQUENCE</scope>
    <source>
        <strain evidence="1">KCTC 42731</strain>
    </source>
</reference>
<dbReference type="Proteomes" id="UP000623842">
    <property type="component" value="Unassembled WGS sequence"/>
</dbReference>
<organism evidence="1 2">
    <name type="scientific">Thalassotalea marina</name>
    <dbReference type="NCBI Taxonomy" id="1673741"/>
    <lineage>
        <taxon>Bacteria</taxon>
        <taxon>Pseudomonadati</taxon>
        <taxon>Pseudomonadota</taxon>
        <taxon>Gammaproteobacteria</taxon>
        <taxon>Alteromonadales</taxon>
        <taxon>Colwelliaceae</taxon>
        <taxon>Thalassotalea</taxon>
    </lineage>
</organism>
<evidence type="ECO:0000313" key="2">
    <source>
        <dbReference type="Proteomes" id="UP000623842"/>
    </source>
</evidence>
<keyword evidence="2" id="KW-1185">Reference proteome</keyword>
<evidence type="ECO:0000313" key="1">
    <source>
        <dbReference type="EMBL" id="GHG03238.1"/>
    </source>
</evidence>
<comment type="caution">
    <text evidence="1">The sequence shown here is derived from an EMBL/GenBank/DDBJ whole genome shotgun (WGS) entry which is preliminary data.</text>
</comment>
<dbReference type="AlphaFoldDB" id="A0A919BPY3"/>